<protein>
    <recommendedName>
        <fullName evidence="1">VOC domain-containing protein</fullName>
    </recommendedName>
</protein>
<dbReference type="InterPro" id="IPR037523">
    <property type="entry name" value="VOC_core"/>
</dbReference>
<dbReference type="SUPFAM" id="SSF54593">
    <property type="entry name" value="Glyoxalase/Bleomycin resistance protein/Dihydroxybiphenyl dioxygenase"/>
    <property type="match status" value="1"/>
</dbReference>
<dbReference type="EMBL" id="PXYT01000005">
    <property type="protein sequence ID" value="PSR30977.1"/>
    <property type="molecule type" value="Genomic_DNA"/>
</dbReference>
<dbReference type="InterPro" id="IPR029068">
    <property type="entry name" value="Glyas_Bleomycin-R_OHBP_Dase"/>
</dbReference>
<sequence length="171" mass="19424">MRVENLAHLAVFTPWVRGTAAFYRELLNFREVARPDFGFPGAWLAPGENREAVIHLYGEGPVRPHAWQDPLRIGGWTTGIVAHLSLFMTGQGDLISRCEHEAVPWTVHSILGTAVTQIFFYDPNGLLIECSFEGEGMKGWDQEDSILWKQEFITGGLFSFQHAAYQKWQFN</sequence>
<evidence type="ECO:0000313" key="3">
    <source>
        <dbReference type="Proteomes" id="UP000242699"/>
    </source>
</evidence>
<dbReference type="InterPro" id="IPR004360">
    <property type="entry name" value="Glyas_Fos-R_dOase_dom"/>
</dbReference>
<feature type="domain" description="VOC" evidence="1">
    <location>
        <begin position="5"/>
        <end position="133"/>
    </location>
</feature>
<reference evidence="2 3" key="1">
    <citation type="journal article" date="2014" name="BMC Genomics">
        <title>Comparison of environmental and isolate Sulfobacillus genomes reveals diverse carbon, sulfur, nitrogen, and hydrogen metabolisms.</title>
        <authorList>
            <person name="Justice N.B."/>
            <person name="Norman A."/>
            <person name="Brown C.T."/>
            <person name="Singh A."/>
            <person name="Thomas B.C."/>
            <person name="Banfield J.F."/>
        </authorList>
    </citation>
    <scope>NUCLEOTIDE SEQUENCE [LARGE SCALE GENOMIC DNA]</scope>
    <source>
        <strain evidence="2">AMDSBA1</strain>
    </source>
</reference>
<dbReference type="Proteomes" id="UP000242699">
    <property type="component" value="Unassembled WGS sequence"/>
</dbReference>
<proteinExistence type="predicted"/>
<organism evidence="2 3">
    <name type="scientific">Sulfobacillus benefaciens</name>
    <dbReference type="NCBI Taxonomy" id="453960"/>
    <lineage>
        <taxon>Bacteria</taxon>
        <taxon>Bacillati</taxon>
        <taxon>Bacillota</taxon>
        <taxon>Clostridia</taxon>
        <taxon>Eubacteriales</taxon>
        <taxon>Clostridiales Family XVII. Incertae Sedis</taxon>
        <taxon>Sulfobacillus</taxon>
    </lineage>
</organism>
<evidence type="ECO:0000259" key="1">
    <source>
        <dbReference type="PROSITE" id="PS51819"/>
    </source>
</evidence>
<dbReference type="Gene3D" id="3.10.180.10">
    <property type="entry name" value="2,3-Dihydroxybiphenyl 1,2-Dioxygenase, domain 1"/>
    <property type="match status" value="1"/>
</dbReference>
<name>A0A2T2X946_9FIRM</name>
<gene>
    <name evidence="2" type="ORF">C7B43_03755</name>
</gene>
<dbReference type="Pfam" id="PF00903">
    <property type="entry name" value="Glyoxalase"/>
    <property type="match status" value="1"/>
</dbReference>
<evidence type="ECO:0000313" key="2">
    <source>
        <dbReference type="EMBL" id="PSR30977.1"/>
    </source>
</evidence>
<dbReference type="AlphaFoldDB" id="A0A2T2X946"/>
<comment type="caution">
    <text evidence="2">The sequence shown here is derived from an EMBL/GenBank/DDBJ whole genome shotgun (WGS) entry which is preliminary data.</text>
</comment>
<accession>A0A2T2X946</accession>
<dbReference type="PROSITE" id="PS51819">
    <property type="entry name" value="VOC"/>
    <property type="match status" value="1"/>
</dbReference>